<evidence type="ECO:0000259" key="1">
    <source>
        <dbReference type="Pfam" id="PF04448"/>
    </source>
</evidence>
<comment type="caution">
    <text evidence="2">The sequence shown here is derived from an EMBL/GenBank/DDBJ whole genome shotgun (WGS) entry which is preliminary data.</text>
</comment>
<evidence type="ECO:0000313" key="2">
    <source>
        <dbReference type="EMBL" id="MFC5353576.1"/>
    </source>
</evidence>
<dbReference type="Proteomes" id="UP001596166">
    <property type="component" value="Unassembled WGS sequence"/>
</dbReference>
<dbReference type="InterPro" id="IPR007539">
    <property type="entry name" value="DUF551"/>
</dbReference>
<evidence type="ECO:0000313" key="3">
    <source>
        <dbReference type="Proteomes" id="UP001596166"/>
    </source>
</evidence>
<reference evidence="3" key="1">
    <citation type="journal article" date="2019" name="Int. J. Syst. Evol. Microbiol.">
        <title>The Global Catalogue of Microorganisms (GCM) 10K type strain sequencing project: providing services to taxonomists for standard genome sequencing and annotation.</title>
        <authorList>
            <consortium name="The Broad Institute Genomics Platform"/>
            <consortium name="The Broad Institute Genome Sequencing Center for Infectious Disease"/>
            <person name="Wu L."/>
            <person name="Ma J."/>
        </authorList>
    </citation>
    <scope>NUCLEOTIDE SEQUENCE [LARGE SCALE GENOMIC DNA]</scope>
    <source>
        <strain evidence="3">CCUG 58760</strain>
    </source>
</reference>
<feature type="domain" description="DUF551" evidence="1">
    <location>
        <begin position="36"/>
        <end position="75"/>
    </location>
</feature>
<protein>
    <submittedName>
        <fullName evidence="2">DUF551 domain-containing protein</fullName>
    </submittedName>
</protein>
<name>A0ABW0FY89_9PROT</name>
<accession>A0ABW0FY89</accession>
<proteinExistence type="predicted"/>
<gene>
    <name evidence="2" type="ORF">ACFPMG_01025</name>
</gene>
<dbReference type="Pfam" id="PF04448">
    <property type="entry name" value="DUF551"/>
    <property type="match status" value="1"/>
</dbReference>
<sequence>MTTDSALERIANWQDIASAPRDGTRFLAVVDGDVALVFWGKTSHVPIYGFCRADQGPEDADLCDPTAWMPLPPPPSA</sequence>
<organism evidence="2 3">
    <name type="scientific">Azospirillum himalayense</name>
    <dbReference type="NCBI Taxonomy" id="654847"/>
    <lineage>
        <taxon>Bacteria</taxon>
        <taxon>Pseudomonadati</taxon>
        <taxon>Pseudomonadota</taxon>
        <taxon>Alphaproteobacteria</taxon>
        <taxon>Rhodospirillales</taxon>
        <taxon>Azospirillaceae</taxon>
        <taxon>Azospirillum</taxon>
    </lineage>
</organism>
<dbReference type="EMBL" id="JBHSLC010000002">
    <property type="protein sequence ID" value="MFC5353576.1"/>
    <property type="molecule type" value="Genomic_DNA"/>
</dbReference>
<keyword evidence="3" id="KW-1185">Reference proteome</keyword>
<dbReference type="RefSeq" id="WP_376993402.1">
    <property type="nucleotide sequence ID" value="NZ_JBHSLC010000002.1"/>
</dbReference>